<evidence type="ECO:0000256" key="5">
    <source>
        <dbReference type="ARBA" id="ARBA00020835"/>
    </source>
</evidence>
<dbReference type="KEGG" id="cim:CIMG_13211"/>
<dbReference type="SUPFAM" id="SSF47113">
    <property type="entry name" value="Histone-fold"/>
    <property type="match status" value="1"/>
</dbReference>
<evidence type="ECO:0000256" key="8">
    <source>
        <dbReference type="SAM" id="MobiDB-lite"/>
    </source>
</evidence>
<dbReference type="PANTHER" id="PTHR45810">
    <property type="entry name" value="HISTONE H3.2"/>
    <property type="match status" value="1"/>
</dbReference>
<evidence type="ECO:0000313" key="10">
    <source>
        <dbReference type="EMBL" id="EAS29667.3"/>
    </source>
</evidence>
<comment type="subcellular location">
    <subcellularLocation>
        <location evidence="2">Chromosome</location>
    </subcellularLocation>
</comment>
<dbReference type="GO" id="GO:0046982">
    <property type="term" value="F:protein heterodimerization activity"/>
    <property type="evidence" value="ECO:0007669"/>
    <property type="project" value="InterPro"/>
</dbReference>
<dbReference type="GO" id="GO:0003677">
    <property type="term" value="F:DNA binding"/>
    <property type="evidence" value="ECO:0007669"/>
    <property type="project" value="InterPro"/>
</dbReference>
<dbReference type="GeneID" id="24164838"/>
<evidence type="ECO:0000259" key="9">
    <source>
        <dbReference type="Pfam" id="PF00125"/>
    </source>
</evidence>
<dbReference type="RefSeq" id="XP_001241250.2">
    <property type="nucleotide sequence ID" value="XM_001241249.2"/>
</dbReference>
<evidence type="ECO:0000256" key="7">
    <source>
        <dbReference type="ARBA" id="ARBA00023269"/>
    </source>
</evidence>
<evidence type="ECO:0000256" key="4">
    <source>
        <dbReference type="ARBA" id="ARBA00011538"/>
    </source>
</evidence>
<dbReference type="Pfam" id="PF00125">
    <property type="entry name" value="Histone"/>
    <property type="match status" value="1"/>
</dbReference>
<dbReference type="InterPro" id="IPR000164">
    <property type="entry name" value="Histone_H3/CENP-A"/>
</dbReference>
<dbReference type="STRING" id="246410.J3K5G4"/>
<dbReference type="SMART" id="SM00428">
    <property type="entry name" value="H3"/>
    <property type="match status" value="1"/>
</dbReference>
<proteinExistence type="inferred from homology"/>
<reference evidence="11" key="1">
    <citation type="journal article" date="2009" name="Genome Res.">
        <title>Comparative genomic analyses of the human fungal pathogens Coccidioides and their relatives.</title>
        <authorList>
            <person name="Sharpton T.J."/>
            <person name="Stajich J.E."/>
            <person name="Rounsley S.D."/>
            <person name="Gardner M.J."/>
            <person name="Wortman J.R."/>
            <person name="Jordar V.S."/>
            <person name="Maiti R."/>
            <person name="Kodira C.D."/>
            <person name="Neafsey D.E."/>
            <person name="Zeng Q."/>
            <person name="Hung C.-Y."/>
            <person name="McMahan C."/>
            <person name="Muszewska A."/>
            <person name="Grynberg M."/>
            <person name="Mandel M.A."/>
            <person name="Kellner E.M."/>
            <person name="Barker B.M."/>
            <person name="Galgiani J.N."/>
            <person name="Orbach M.J."/>
            <person name="Kirkland T.N."/>
            <person name="Cole G.T."/>
            <person name="Henn M.R."/>
            <person name="Birren B.W."/>
            <person name="Taylor J.W."/>
        </authorList>
    </citation>
    <scope>NUCLEOTIDE SEQUENCE [LARGE SCALE GENOMIC DNA]</scope>
    <source>
        <strain evidence="11">RS</strain>
    </source>
</reference>
<accession>J3K5G4</accession>
<keyword evidence="6" id="KW-0158">Chromosome</keyword>
<feature type="domain" description="Core Histone H2A/H2B/H3" evidence="9">
    <location>
        <begin position="64"/>
        <end position="149"/>
    </location>
</feature>
<reference evidence="11" key="2">
    <citation type="journal article" date="2010" name="Genome Res.">
        <title>Population genomic sequencing of Coccidioides fungi reveals recent hybridization and transposon control.</title>
        <authorList>
            <person name="Neafsey D.E."/>
            <person name="Barker B.M."/>
            <person name="Sharpton T.J."/>
            <person name="Stajich J.E."/>
            <person name="Park D.J."/>
            <person name="Whiston E."/>
            <person name="Hung C.-Y."/>
            <person name="McMahan C."/>
            <person name="White J."/>
            <person name="Sykes S."/>
            <person name="Heiman D."/>
            <person name="Young S."/>
            <person name="Zeng Q."/>
            <person name="Abouelleil A."/>
            <person name="Aftuck L."/>
            <person name="Bessette D."/>
            <person name="Brown A."/>
            <person name="FitzGerald M."/>
            <person name="Lui A."/>
            <person name="Macdonald J.P."/>
            <person name="Priest M."/>
            <person name="Orbach M.J."/>
            <person name="Galgiani J.N."/>
            <person name="Kirkland T.N."/>
            <person name="Cole G.T."/>
            <person name="Birren B.W."/>
            <person name="Henn M.R."/>
            <person name="Taylor J.W."/>
            <person name="Rounsley S.D."/>
        </authorList>
    </citation>
    <scope>GENOME REANNOTATION</scope>
    <source>
        <strain evidence="11">RS</strain>
    </source>
</reference>
<protein>
    <recommendedName>
        <fullName evidence="5">Histone H3</fullName>
    </recommendedName>
</protein>
<evidence type="ECO:0000256" key="6">
    <source>
        <dbReference type="ARBA" id="ARBA00022454"/>
    </source>
</evidence>
<dbReference type="OrthoDB" id="4211898at2759"/>
<comment type="subunit">
    <text evidence="4">The nucleosome is a histone octamer containing two molecules each of H2A, H2B, H3 and H4 assembled in one H3-H4 heterotetramer and two H2A-H2B heterodimers. The octamer wraps approximately 147 bp of DNA.</text>
</comment>
<feature type="region of interest" description="Disordered" evidence="8">
    <location>
        <begin position="234"/>
        <end position="259"/>
    </location>
</feature>
<dbReference type="GO" id="GO:0030527">
    <property type="term" value="F:structural constituent of chromatin"/>
    <property type="evidence" value="ECO:0007669"/>
    <property type="project" value="InterPro"/>
</dbReference>
<dbReference type="GO" id="GO:0000786">
    <property type="term" value="C:nucleosome"/>
    <property type="evidence" value="ECO:0007669"/>
    <property type="project" value="UniProtKB-KW"/>
</dbReference>
<evidence type="ECO:0000256" key="2">
    <source>
        <dbReference type="ARBA" id="ARBA00004286"/>
    </source>
</evidence>
<name>J3K5G4_COCIM</name>
<comment type="similarity">
    <text evidence="3">Belongs to the histone H3 family.</text>
</comment>
<dbReference type="InterPro" id="IPR009072">
    <property type="entry name" value="Histone-fold"/>
</dbReference>
<feature type="compositionally biased region" description="Acidic residues" evidence="8">
    <location>
        <begin position="245"/>
        <end position="259"/>
    </location>
</feature>
<evidence type="ECO:0000313" key="11">
    <source>
        <dbReference type="Proteomes" id="UP000001261"/>
    </source>
</evidence>
<dbReference type="PRINTS" id="PR00622">
    <property type="entry name" value="HISTONEH3"/>
</dbReference>
<evidence type="ECO:0000256" key="3">
    <source>
        <dbReference type="ARBA" id="ARBA00010343"/>
    </source>
</evidence>
<dbReference type="VEuPathDB" id="FungiDB:CIMG_13211"/>
<dbReference type="Proteomes" id="UP000001261">
    <property type="component" value="Unassembled WGS sequence"/>
</dbReference>
<keyword evidence="11" id="KW-1185">Reference proteome</keyword>
<organism evidence="10 11">
    <name type="scientific">Coccidioides immitis (strain RS)</name>
    <name type="common">Valley fever fungus</name>
    <dbReference type="NCBI Taxonomy" id="246410"/>
    <lineage>
        <taxon>Eukaryota</taxon>
        <taxon>Fungi</taxon>
        <taxon>Dikarya</taxon>
        <taxon>Ascomycota</taxon>
        <taxon>Pezizomycotina</taxon>
        <taxon>Eurotiomycetes</taxon>
        <taxon>Eurotiomycetidae</taxon>
        <taxon>Onygenales</taxon>
        <taxon>Onygenaceae</taxon>
        <taxon>Coccidioides</taxon>
    </lineage>
</organism>
<evidence type="ECO:0000256" key="1">
    <source>
        <dbReference type="ARBA" id="ARBA00002001"/>
    </source>
</evidence>
<dbReference type="Gene3D" id="1.10.20.10">
    <property type="entry name" value="Histone, subunit A"/>
    <property type="match status" value="1"/>
</dbReference>
<keyword evidence="7" id="KW-0544">Nucleosome core</keyword>
<gene>
    <name evidence="10" type="ORF">CIMG_13211</name>
</gene>
<comment type="function">
    <text evidence="1">Core component of nucleosome. Nucleosomes wrap and compact DNA into chromatin, limiting DNA accessibility to the cellular machineries which require DNA as a template. Histones thereby play a central role in transcription regulation, DNA repair, DNA replication and chromosomal stability. DNA accessibility is regulated via a complex set of post-translational modifications of histones, also called histone code, and nucleosome remodeling.</text>
</comment>
<keyword evidence="7" id="KW-0238">DNA-binding</keyword>
<dbReference type="AlphaFoldDB" id="J3K5G4"/>
<dbReference type="EMBL" id="GG704913">
    <property type="protein sequence ID" value="EAS29667.3"/>
    <property type="molecule type" value="Genomic_DNA"/>
</dbReference>
<dbReference type="InParanoid" id="J3K5G4"/>
<sequence>MGHIKSFPHACPFCTAGEEWHKAALKEWALKKSNWCKANKDIDLANFDQKNSCPCPPVQNWKAGTYAIKEIHHFQSSTELILLVAPFQQLVWEITLSCHQEHEYCWQCTVIKLLQEVAEAILCTLFECSIMAMVHCKYIMVNTNDMKLILGIDVKIGLNYFSLIDVPDCSAPAVITCHLCAASAPPTTTAATSPPLPSLTTASLSSSGAVRISTHQIAGIRAPVQFIKLVLEEQEEEEEKKKEREEEDNNDDEDDNNDD</sequence>
<dbReference type="InterPro" id="IPR007125">
    <property type="entry name" value="H2A/H2B/H3"/>
</dbReference>